<dbReference type="SUPFAM" id="SSF49899">
    <property type="entry name" value="Concanavalin A-like lectins/glucanases"/>
    <property type="match status" value="1"/>
</dbReference>
<dbReference type="PANTHER" id="PTHR24221:SF503">
    <property type="entry name" value="MITOCHONDRIAL POTASSIUM CHANNEL ATP-BINDING SUBUNIT"/>
    <property type="match status" value="1"/>
</dbReference>
<dbReference type="InterPro" id="IPR003439">
    <property type="entry name" value="ABC_transporter-like_ATP-bd"/>
</dbReference>
<protein>
    <recommendedName>
        <fullName evidence="1">ABC transporter domain-containing protein</fullName>
    </recommendedName>
</protein>
<sequence length="252" mass="26927">MILIRQMSDSLSAARNFFNLLDRISAINNCSMDGQQLGYETKVGMKGSHLSGGEKQRIAIARALLHRPKVLLLDEATSAMDSYNEQIVQKALERAQTDDPTRTSLIIAHRTLVHLSSSPSGNGSTCFSLLGFASNGAIIAQVLTNNGTIVTTTGPILPVSLSWTLVVQTWSATNGLKLYMNNTLVSSIAASTFKGSEITPNYLTLVNCLSGCGVCSNGLIGSLGSFTGAIDDWRIYNRELTSIGVCTLFSAT</sequence>
<evidence type="ECO:0000259" key="1">
    <source>
        <dbReference type="Pfam" id="PF00005"/>
    </source>
</evidence>
<feature type="domain" description="ABC transporter" evidence="1">
    <location>
        <begin position="39"/>
        <end position="78"/>
    </location>
</feature>
<dbReference type="GO" id="GO:0005524">
    <property type="term" value="F:ATP binding"/>
    <property type="evidence" value="ECO:0007669"/>
    <property type="project" value="InterPro"/>
</dbReference>
<dbReference type="PANTHER" id="PTHR24221">
    <property type="entry name" value="ATP-BINDING CASSETTE SUB-FAMILY B"/>
    <property type="match status" value="1"/>
</dbReference>
<dbReference type="AlphaFoldDB" id="A0A814WML9"/>
<dbReference type="SUPFAM" id="SSF52540">
    <property type="entry name" value="P-loop containing nucleoside triphosphate hydrolases"/>
    <property type="match status" value="1"/>
</dbReference>
<dbReference type="Pfam" id="PF00005">
    <property type="entry name" value="ABC_tran"/>
    <property type="match status" value="1"/>
</dbReference>
<evidence type="ECO:0000313" key="2">
    <source>
        <dbReference type="EMBL" id="CAF1207636.1"/>
    </source>
</evidence>
<dbReference type="Pfam" id="PF13385">
    <property type="entry name" value="Laminin_G_3"/>
    <property type="match status" value="1"/>
</dbReference>
<dbReference type="InterPro" id="IPR039421">
    <property type="entry name" value="Type_1_exporter"/>
</dbReference>
<accession>A0A814WML9</accession>
<dbReference type="InterPro" id="IPR013320">
    <property type="entry name" value="ConA-like_dom_sf"/>
</dbReference>
<organism evidence="2 3">
    <name type="scientific">Rotaria sordida</name>
    <dbReference type="NCBI Taxonomy" id="392033"/>
    <lineage>
        <taxon>Eukaryota</taxon>
        <taxon>Metazoa</taxon>
        <taxon>Spiralia</taxon>
        <taxon>Gnathifera</taxon>
        <taxon>Rotifera</taxon>
        <taxon>Eurotatoria</taxon>
        <taxon>Bdelloidea</taxon>
        <taxon>Philodinida</taxon>
        <taxon>Philodinidae</taxon>
        <taxon>Rotaria</taxon>
    </lineage>
</organism>
<reference evidence="2" key="1">
    <citation type="submission" date="2021-02" db="EMBL/GenBank/DDBJ databases">
        <authorList>
            <person name="Nowell W R."/>
        </authorList>
    </citation>
    <scope>NUCLEOTIDE SEQUENCE</scope>
</reference>
<gene>
    <name evidence="2" type="ORF">ZHD862_LOCUS23196</name>
</gene>
<dbReference type="Proteomes" id="UP000663864">
    <property type="component" value="Unassembled WGS sequence"/>
</dbReference>
<dbReference type="EMBL" id="CAJNOT010001491">
    <property type="protein sequence ID" value="CAF1207636.1"/>
    <property type="molecule type" value="Genomic_DNA"/>
</dbReference>
<dbReference type="GO" id="GO:0042626">
    <property type="term" value="F:ATPase-coupled transmembrane transporter activity"/>
    <property type="evidence" value="ECO:0007669"/>
    <property type="project" value="TreeGrafter"/>
</dbReference>
<comment type="caution">
    <text evidence="2">The sequence shown here is derived from an EMBL/GenBank/DDBJ whole genome shotgun (WGS) entry which is preliminary data.</text>
</comment>
<dbReference type="Gene3D" id="2.60.120.200">
    <property type="match status" value="1"/>
</dbReference>
<proteinExistence type="predicted"/>
<name>A0A814WML9_9BILA</name>
<dbReference type="GO" id="GO:0016020">
    <property type="term" value="C:membrane"/>
    <property type="evidence" value="ECO:0007669"/>
    <property type="project" value="TreeGrafter"/>
</dbReference>
<evidence type="ECO:0000313" key="3">
    <source>
        <dbReference type="Proteomes" id="UP000663864"/>
    </source>
</evidence>
<dbReference type="Gene3D" id="3.40.50.300">
    <property type="entry name" value="P-loop containing nucleotide triphosphate hydrolases"/>
    <property type="match status" value="1"/>
</dbReference>
<dbReference type="InterPro" id="IPR027417">
    <property type="entry name" value="P-loop_NTPase"/>
</dbReference>
<dbReference type="GO" id="GO:0016887">
    <property type="term" value="F:ATP hydrolysis activity"/>
    <property type="evidence" value="ECO:0007669"/>
    <property type="project" value="InterPro"/>
</dbReference>